<evidence type="ECO:0000259" key="3">
    <source>
        <dbReference type="PROSITE" id="PS51841"/>
    </source>
</evidence>
<dbReference type="InterPro" id="IPR036415">
    <property type="entry name" value="Lamin_tail_dom_sf"/>
</dbReference>
<dbReference type="Pfam" id="PF00932">
    <property type="entry name" value="LTD"/>
    <property type="match status" value="1"/>
</dbReference>
<comment type="caution">
    <text evidence="4">The sequence shown here is derived from an EMBL/GenBank/DDBJ whole genome shotgun (WGS) entry which is preliminary data.</text>
</comment>
<protein>
    <submittedName>
        <fullName evidence="4">ExeM/NucH family extracellular endonuclease</fullName>
    </submittedName>
</protein>
<organism evidence="4 5">
    <name type="scientific">Vibrio ulleungensis</name>
    <dbReference type="NCBI Taxonomy" id="2807619"/>
    <lineage>
        <taxon>Bacteria</taxon>
        <taxon>Pseudomonadati</taxon>
        <taxon>Pseudomonadota</taxon>
        <taxon>Gammaproteobacteria</taxon>
        <taxon>Vibrionales</taxon>
        <taxon>Vibrionaceae</taxon>
        <taxon>Vibrio</taxon>
    </lineage>
</organism>
<feature type="chain" id="PRO_5047132253" evidence="2">
    <location>
        <begin position="23"/>
        <end position="872"/>
    </location>
</feature>
<name>A0ABS2HDM7_9VIBR</name>
<keyword evidence="2" id="KW-0732">Signal</keyword>
<dbReference type="NCBIfam" id="NF033681">
    <property type="entry name" value="ExeM_NucH_DNase"/>
    <property type="match status" value="1"/>
</dbReference>
<dbReference type="PANTHER" id="PTHR42834">
    <property type="entry name" value="ENDONUCLEASE/EXONUCLEASE/PHOSPHATASE FAMILY PROTEIN (AFU_ORTHOLOGUE AFUA_3G09210)"/>
    <property type="match status" value="1"/>
</dbReference>
<dbReference type="Proteomes" id="UP000809621">
    <property type="component" value="Unassembled WGS sequence"/>
</dbReference>
<dbReference type="SUPFAM" id="SSF56219">
    <property type="entry name" value="DNase I-like"/>
    <property type="match status" value="1"/>
</dbReference>
<dbReference type="InterPro" id="IPR036691">
    <property type="entry name" value="Endo/exonu/phosph_ase_sf"/>
</dbReference>
<keyword evidence="1" id="KW-0812">Transmembrane</keyword>
<feature type="signal peptide" evidence="2">
    <location>
        <begin position="1"/>
        <end position="22"/>
    </location>
</feature>
<evidence type="ECO:0000313" key="5">
    <source>
        <dbReference type="Proteomes" id="UP000809621"/>
    </source>
</evidence>
<keyword evidence="4" id="KW-0255">Endonuclease</keyword>
<dbReference type="InterPro" id="IPR001322">
    <property type="entry name" value="Lamin_tail_dom"/>
</dbReference>
<dbReference type="Gene3D" id="2.60.40.1260">
    <property type="entry name" value="Lamin Tail domain"/>
    <property type="match status" value="1"/>
</dbReference>
<dbReference type="SUPFAM" id="SSF74853">
    <property type="entry name" value="Lamin A/C globular tail domain"/>
    <property type="match status" value="1"/>
</dbReference>
<gene>
    <name evidence="4" type="ORF">JQC93_01690</name>
</gene>
<proteinExistence type="predicted"/>
<dbReference type="InterPro" id="IPR047971">
    <property type="entry name" value="ExeM-like"/>
</dbReference>
<dbReference type="Gene3D" id="3.60.10.10">
    <property type="entry name" value="Endonuclease/exonuclease/phosphatase"/>
    <property type="match status" value="1"/>
</dbReference>
<feature type="domain" description="LTD" evidence="3">
    <location>
        <begin position="17"/>
        <end position="135"/>
    </location>
</feature>
<keyword evidence="4" id="KW-0378">Hydrolase</keyword>
<evidence type="ECO:0000256" key="2">
    <source>
        <dbReference type="SAM" id="SignalP"/>
    </source>
</evidence>
<evidence type="ECO:0000313" key="4">
    <source>
        <dbReference type="EMBL" id="MBM7035104.1"/>
    </source>
</evidence>
<reference evidence="4 5" key="1">
    <citation type="submission" date="2021-02" db="EMBL/GenBank/DDBJ databases">
        <authorList>
            <person name="Park J.-S."/>
        </authorList>
    </citation>
    <scope>NUCLEOTIDE SEQUENCE [LARGE SCALE GENOMIC DNA]</scope>
    <source>
        <strain evidence="4 5">188UL20-2</strain>
    </source>
</reference>
<keyword evidence="5" id="KW-1185">Reference proteome</keyword>
<evidence type="ECO:0000256" key="1">
    <source>
        <dbReference type="SAM" id="Phobius"/>
    </source>
</evidence>
<keyword evidence="4" id="KW-0540">Nuclease</keyword>
<dbReference type="RefSeq" id="WP_205156734.1">
    <property type="nucleotide sequence ID" value="NZ_JAFEUM010000001.1"/>
</dbReference>
<feature type="transmembrane region" description="Helical" evidence="1">
    <location>
        <begin position="849"/>
        <end position="866"/>
    </location>
</feature>
<sequence length="872" mass="94927">MFRKPLLASSVIAAIAALPAYGSSPHSVFISEYIEGGSFNKSIEIANPTESDITLDNYSLAKSVNGGGAWDNLLSLNGYSIAAGDVLVISHTDADAKILSKTDLTNTSVISFNGDDPVALLDSNGDVVDVVGVMGDINFGKDVTLVRLSEYFTPSSTYDANQWLQLGKDNSDDLAMLGAATAPTAFNCLDNDLEPVFTDIQTLQGDGFSSPYVDGYPYESSEEFYVKGVVSAVTSGLTKGFYLHALVDDNDPNTSEGLFVSTQANVSELSPGDVVCAYGKVQEYYNLTQLKIDDDKWVTLDNQEAPQAVAISVLDTDQSFEQTLERYEGMLVELDQTLDMRVTRTFGFDYAAYRNNMVVAHERVNMQPNQLHPAGSLEANLAQAENDDRRLFIESDAKAPNGVIPYYPDFGLYDDDGDGSADDYIRIDDTLTGAQGVITYSYNDYRLIVTNTLSKDNFVHNQPRIDEPDVAAGDLRIATFNVLNYFNSPFGGNDNQFGSNRGAYSDDEFALQQQKIVHAIKGLDGDIVGLMEIENNGFGEGSAIEQLVTELNATIDDEDNHYEYVAVDSNLNDEFDALDSVGTDAIAVGVIYKPSAVKLLETGVIVMPRQDAPAVIIDGEEVESGKNYQRDALAPTFQVLGGKKRITVAVNHFKSKGSSCWEDVAPVEEGGQADQDPDKQGSCEAFRVAAAVALGEALKGGGSYKVILGDLNSYAKEDPMLILTDYTMGQYGKEIRAARNTYIGDEPQFGDEGAVIDQHYGYINAVEMMQPESWSYSYNDEVGALDHILVSKSLKNRVVDAAEWHINGAESSLFAYSGQYTGDLPKYSDIYRSSDHDPAVVELQIYKRGGSMGWGVLFGLIALLGLRRRNLA</sequence>
<accession>A0ABS2HDM7</accession>
<dbReference type="GO" id="GO:0004519">
    <property type="term" value="F:endonuclease activity"/>
    <property type="evidence" value="ECO:0007669"/>
    <property type="project" value="UniProtKB-KW"/>
</dbReference>
<keyword evidence="1" id="KW-1133">Transmembrane helix</keyword>
<dbReference type="EMBL" id="JAFEUM010000001">
    <property type="protein sequence ID" value="MBM7035104.1"/>
    <property type="molecule type" value="Genomic_DNA"/>
</dbReference>
<dbReference type="PROSITE" id="PS51841">
    <property type="entry name" value="LTD"/>
    <property type="match status" value="1"/>
</dbReference>
<dbReference type="CDD" id="cd04486">
    <property type="entry name" value="YhcR_OBF_like"/>
    <property type="match status" value="1"/>
</dbReference>
<keyword evidence="1" id="KW-0472">Membrane</keyword>
<dbReference type="PANTHER" id="PTHR42834:SF1">
    <property type="entry name" value="ENDONUCLEASE_EXONUCLEASE_PHOSPHATASE FAMILY PROTEIN (AFU_ORTHOLOGUE AFUA_3G09210)"/>
    <property type="match status" value="1"/>
</dbReference>